<evidence type="ECO:0000313" key="3">
    <source>
        <dbReference type="EMBL" id="KAJ4398099.1"/>
    </source>
</evidence>
<proteinExistence type="predicted"/>
<dbReference type="EMBL" id="JAPEVA010000139">
    <property type="protein sequence ID" value="KAJ4398099.1"/>
    <property type="molecule type" value="Genomic_DNA"/>
</dbReference>
<dbReference type="Pfam" id="PF00024">
    <property type="entry name" value="PAN_1"/>
    <property type="match status" value="1"/>
</dbReference>
<evidence type="ECO:0000313" key="4">
    <source>
        <dbReference type="Proteomes" id="UP001140510"/>
    </source>
</evidence>
<gene>
    <name evidence="3" type="ORF">N0V91_010447</name>
</gene>
<comment type="caution">
    <text evidence="3">The sequence shown here is derived from an EMBL/GenBank/DDBJ whole genome shotgun (WGS) entry which is preliminary data.</text>
</comment>
<name>A0A9W9D2H8_9PLEO</name>
<accession>A0A9W9D2H8</accession>
<feature type="signal peptide" evidence="1">
    <location>
        <begin position="1"/>
        <end position="19"/>
    </location>
</feature>
<dbReference type="AlphaFoldDB" id="A0A9W9D2H8"/>
<dbReference type="OrthoDB" id="3798503at2759"/>
<protein>
    <recommendedName>
        <fullName evidence="2">Apple domain-containing protein</fullName>
    </recommendedName>
</protein>
<dbReference type="Proteomes" id="UP001140510">
    <property type="component" value="Unassembled WGS sequence"/>
</dbReference>
<organism evidence="3 4">
    <name type="scientific">Didymella pomorum</name>
    <dbReference type="NCBI Taxonomy" id="749634"/>
    <lineage>
        <taxon>Eukaryota</taxon>
        <taxon>Fungi</taxon>
        <taxon>Dikarya</taxon>
        <taxon>Ascomycota</taxon>
        <taxon>Pezizomycotina</taxon>
        <taxon>Dothideomycetes</taxon>
        <taxon>Pleosporomycetidae</taxon>
        <taxon>Pleosporales</taxon>
        <taxon>Pleosporineae</taxon>
        <taxon>Didymellaceae</taxon>
        <taxon>Didymella</taxon>
    </lineage>
</organism>
<reference evidence="3" key="1">
    <citation type="submission" date="2022-10" db="EMBL/GenBank/DDBJ databases">
        <title>Tapping the CABI collections for fungal endophytes: first genome assemblies for Collariella, Neodidymelliopsis, Ascochyta clinopodiicola, Didymella pomorum, Didymosphaeria variabile, Neocosmospora piperis and Neocucurbitaria cava.</title>
        <authorList>
            <person name="Hill R."/>
        </authorList>
    </citation>
    <scope>NUCLEOTIDE SEQUENCE</scope>
    <source>
        <strain evidence="3">IMI 355091</strain>
    </source>
</reference>
<dbReference type="Gene3D" id="3.50.4.10">
    <property type="entry name" value="Hepatocyte Growth Factor"/>
    <property type="match status" value="1"/>
</dbReference>
<feature type="chain" id="PRO_5040949052" description="Apple domain-containing protein" evidence="1">
    <location>
        <begin position="20"/>
        <end position="382"/>
    </location>
</feature>
<keyword evidence="1" id="KW-0732">Signal</keyword>
<dbReference type="InterPro" id="IPR003609">
    <property type="entry name" value="Pan_app"/>
</dbReference>
<sequence length="382" mass="39160">MKVTLALISSLLALQPTAALQFGKAVCQTQLASTRGREVRTSYSTKTVTVNIPVKVTSRVTVTSTPTATTVIKTSSVATLTASQDTDIFTSTLTQTLTDTVDITATVSSTTTLTTTSTTTATVTYSTSANFLPLASSAAYVAAAGSASRRDVPLAFSPNRPVVARGAPTCSLGANTKNPQNVPKLYPASVNCLVQKQVVNIIKSTVTKTKTVAARTLTISTTTTLVSTSTVLQTPASSTVTETVSTTAIATNTVSVTTVATETSSTIIAAATPSTYFPQCQDNNIKSRAGAKSFVSFYAFSSIQTVAGVSSAELCCQHCGLSLACSSFAWFSGGSCYLITSGADCSANPPPFVVSSQAISTGANGYVVGNGNCGQVRVTGTL</sequence>
<evidence type="ECO:0000259" key="2">
    <source>
        <dbReference type="Pfam" id="PF00024"/>
    </source>
</evidence>
<evidence type="ECO:0000256" key="1">
    <source>
        <dbReference type="SAM" id="SignalP"/>
    </source>
</evidence>
<keyword evidence="4" id="KW-1185">Reference proteome</keyword>
<feature type="domain" description="Apple" evidence="2">
    <location>
        <begin position="301"/>
        <end position="362"/>
    </location>
</feature>